<dbReference type="Proteomes" id="UP001194729">
    <property type="component" value="Unassembled WGS sequence"/>
</dbReference>
<dbReference type="Gene3D" id="4.10.1080.10">
    <property type="entry name" value="TSP type-3 repeat"/>
    <property type="match status" value="1"/>
</dbReference>
<accession>A0ABS0A412</accession>
<evidence type="ECO:0000313" key="2">
    <source>
        <dbReference type="EMBL" id="MBF4983367.1"/>
    </source>
</evidence>
<dbReference type="SUPFAM" id="SSF117074">
    <property type="entry name" value="Hypothetical protein PA1324"/>
    <property type="match status" value="1"/>
</dbReference>
<dbReference type="EMBL" id="JADKYU010000174">
    <property type="protein sequence ID" value="MBF4983367.1"/>
    <property type="molecule type" value="Genomic_DNA"/>
</dbReference>
<dbReference type="InterPro" id="IPR028974">
    <property type="entry name" value="TSP_type-3_rpt"/>
</dbReference>
<feature type="non-terminal residue" evidence="2">
    <location>
        <position position="294"/>
    </location>
</feature>
<feature type="compositionally biased region" description="Acidic residues" evidence="1">
    <location>
        <begin position="200"/>
        <end position="219"/>
    </location>
</feature>
<name>A0ABS0A412_9FLAO</name>
<evidence type="ECO:0000256" key="1">
    <source>
        <dbReference type="SAM" id="MobiDB-lite"/>
    </source>
</evidence>
<evidence type="ECO:0000313" key="3">
    <source>
        <dbReference type="Proteomes" id="UP001194729"/>
    </source>
</evidence>
<feature type="compositionally biased region" description="Acidic residues" evidence="1">
    <location>
        <begin position="271"/>
        <end position="294"/>
    </location>
</feature>
<gene>
    <name evidence="2" type="ORF">FNJ87_03140</name>
</gene>
<evidence type="ECO:0008006" key="4">
    <source>
        <dbReference type="Google" id="ProtNLM"/>
    </source>
</evidence>
<organism evidence="2 3">
    <name type="scientific">Nonlabens mediterrranea</name>
    <dbReference type="NCBI Taxonomy" id="1419947"/>
    <lineage>
        <taxon>Bacteria</taxon>
        <taxon>Pseudomonadati</taxon>
        <taxon>Bacteroidota</taxon>
        <taxon>Flavobacteriia</taxon>
        <taxon>Flavobacteriales</taxon>
        <taxon>Flavobacteriaceae</taxon>
        <taxon>Nonlabens</taxon>
    </lineage>
</organism>
<feature type="non-terminal residue" evidence="2">
    <location>
        <position position="1"/>
    </location>
</feature>
<keyword evidence="3" id="KW-1185">Reference proteome</keyword>
<dbReference type="SUPFAM" id="SSF103647">
    <property type="entry name" value="TSP type-3 repeat"/>
    <property type="match status" value="2"/>
</dbReference>
<feature type="region of interest" description="Disordered" evidence="1">
    <location>
        <begin position="197"/>
        <end position="294"/>
    </location>
</feature>
<sequence>GNVFTTTVDASGNWTATVPVGDYTVDVLEATLPNGYVLTTIGSDPETMISVIAGSTTTTINDGYQGSGVVNGFVFEDIDGDGVYDPLVDMLFPAGTVVELSDEFGNVTITTVDALGNWSVNIPAGNYTVDVDESSLPAGYDLTTVGSDPEAFVVVSVGVTTTTISDGYMLLADNDGDGIPDVDDIDDDNDGILDVLEGGGDSDGDGIPDWFDQDSDNDGIPDNVEAQLTDGYINPSGVDADGNGLDDAYESTPGTGEGITPVNTDGSDNPDYLDEDSDNDGVPDSIEGFDFDND</sequence>
<reference evidence="2 3" key="1">
    <citation type="submission" date="2020-11" db="EMBL/GenBank/DDBJ databases">
        <title>P. mediterranea TC4 genome.</title>
        <authorList>
            <person name="Molmeret M."/>
        </authorList>
    </citation>
    <scope>NUCLEOTIDE SEQUENCE [LARGE SCALE GENOMIC DNA]</scope>
    <source>
        <strain evidence="2 3">TC4</strain>
    </source>
</reference>
<comment type="caution">
    <text evidence="2">The sequence shown here is derived from an EMBL/GenBank/DDBJ whole genome shotgun (WGS) entry which is preliminary data.</text>
</comment>
<proteinExistence type="predicted"/>
<protein>
    <recommendedName>
        <fullName evidence="4">SD-repeat containing protein B domain-containing protein</fullName>
    </recommendedName>
</protein>